<keyword evidence="4 6" id="KW-1133">Transmembrane helix</keyword>
<keyword evidence="5 6" id="KW-0472">Membrane</keyword>
<evidence type="ECO:0000256" key="6">
    <source>
        <dbReference type="SAM" id="Phobius"/>
    </source>
</evidence>
<dbReference type="EMBL" id="CP019688">
    <property type="protein sequence ID" value="AQQ16214.1"/>
    <property type="molecule type" value="Genomic_DNA"/>
</dbReference>
<reference evidence="7 8" key="1">
    <citation type="submission" date="2016-12" db="EMBL/GenBank/DDBJ databases">
        <authorList>
            <person name="Song W.-J."/>
            <person name="Kurnit D.M."/>
        </authorList>
    </citation>
    <scope>NUCLEOTIDE SEQUENCE [LARGE SCALE GENOMIC DNA]</scope>
    <source>
        <strain evidence="7 8">DSM 30827</strain>
    </source>
</reference>
<evidence type="ECO:0000256" key="1">
    <source>
        <dbReference type="ARBA" id="ARBA00004651"/>
    </source>
</evidence>
<dbReference type="AlphaFoldDB" id="A0A1Q2HZF8"/>
<keyword evidence="8" id="KW-1185">Reference proteome</keyword>
<dbReference type="NCBIfam" id="TIGR00374">
    <property type="entry name" value="flippase-like domain"/>
    <property type="match status" value="1"/>
</dbReference>
<feature type="transmembrane region" description="Helical" evidence="6">
    <location>
        <begin position="49"/>
        <end position="73"/>
    </location>
</feature>
<protein>
    <submittedName>
        <fullName evidence="7">Uncharacterized protein</fullName>
    </submittedName>
</protein>
<evidence type="ECO:0000256" key="3">
    <source>
        <dbReference type="ARBA" id="ARBA00022692"/>
    </source>
</evidence>
<evidence type="ECO:0000256" key="2">
    <source>
        <dbReference type="ARBA" id="ARBA00022475"/>
    </source>
</evidence>
<accession>A0A1Q2HZF8</accession>
<name>A0A1Q2HZF8_9CORY</name>
<feature type="transmembrane region" description="Helical" evidence="6">
    <location>
        <begin position="12"/>
        <end position="29"/>
    </location>
</feature>
<organism evidence="7 8">
    <name type="scientific">Corynebacterium glaucum</name>
    <dbReference type="NCBI Taxonomy" id="187491"/>
    <lineage>
        <taxon>Bacteria</taxon>
        <taxon>Bacillati</taxon>
        <taxon>Actinomycetota</taxon>
        <taxon>Actinomycetes</taxon>
        <taxon>Mycobacteriales</taxon>
        <taxon>Corynebacteriaceae</taxon>
        <taxon>Corynebacterium</taxon>
    </lineage>
</organism>
<sequence>MNGSVSSSAKQWLRWLAPVALIAILLLVFRDELPFLGQAWEALGSSEPWPLLAAVCTANLALAAMSGVMQILLNTGQKIANPANTNAIVYASNAWSTTVPGGPAISAWLTFHVHRSWGASVGLCGWFFVISGALSTVWMGIIGLVAVLFLGADLSVRTLLASFAIAATTIAAVFWATRNPAVLKRWVGFLPDKVRVRIETVVDQVAAIRMGAGSFVAAATLSLLNRLFDLCTMLLAVHAVGGQGDISVMGVALAYIVTKLAGAAQITPGGVGTVEPVLAGMLVAGGLSLVDATAATVIYRAISFALITLIGWIVYALVYAGHGFMLGRK</sequence>
<comment type="subcellular location">
    <subcellularLocation>
        <location evidence="1">Cell membrane</location>
        <topology evidence="1">Multi-pass membrane protein</topology>
    </subcellularLocation>
</comment>
<evidence type="ECO:0000256" key="5">
    <source>
        <dbReference type="ARBA" id="ARBA00023136"/>
    </source>
</evidence>
<evidence type="ECO:0000313" key="8">
    <source>
        <dbReference type="Proteomes" id="UP000217209"/>
    </source>
</evidence>
<feature type="transmembrane region" description="Helical" evidence="6">
    <location>
        <begin position="233"/>
        <end position="257"/>
    </location>
</feature>
<evidence type="ECO:0000313" key="7">
    <source>
        <dbReference type="EMBL" id="AQQ16214.1"/>
    </source>
</evidence>
<dbReference type="Proteomes" id="UP000217209">
    <property type="component" value="Chromosome"/>
</dbReference>
<evidence type="ECO:0000256" key="4">
    <source>
        <dbReference type="ARBA" id="ARBA00022989"/>
    </source>
</evidence>
<dbReference type="PANTHER" id="PTHR39087">
    <property type="entry name" value="UPF0104 MEMBRANE PROTEIN MJ1595"/>
    <property type="match status" value="1"/>
</dbReference>
<feature type="transmembrane region" description="Helical" evidence="6">
    <location>
        <begin position="277"/>
        <end position="299"/>
    </location>
</feature>
<dbReference type="Pfam" id="PF03706">
    <property type="entry name" value="LPG_synthase_TM"/>
    <property type="match status" value="1"/>
</dbReference>
<feature type="transmembrane region" description="Helical" evidence="6">
    <location>
        <begin position="306"/>
        <end position="326"/>
    </location>
</feature>
<dbReference type="InterPro" id="IPR022791">
    <property type="entry name" value="L-PG_synthase/AglD"/>
</dbReference>
<proteinExistence type="predicted"/>
<dbReference type="PANTHER" id="PTHR39087:SF2">
    <property type="entry name" value="UPF0104 MEMBRANE PROTEIN MJ1595"/>
    <property type="match status" value="1"/>
</dbReference>
<dbReference type="KEGG" id="cgv:CGLAU_11415"/>
<gene>
    <name evidence="7" type="ORF">CGLAU_11415</name>
</gene>
<feature type="transmembrane region" description="Helical" evidence="6">
    <location>
        <begin position="156"/>
        <end position="176"/>
    </location>
</feature>
<dbReference type="GO" id="GO:0005886">
    <property type="term" value="C:plasma membrane"/>
    <property type="evidence" value="ECO:0007669"/>
    <property type="project" value="UniProtKB-SubCell"/>
</dbReference>
<keyword evidence="2" id="KW-1003">Cell membrane</keyword>
<keyword evidence="3 6" id="KW-0812">Transmembrane</keyword>
<feature type="transmembrane region" description="Helical" evidence="6">
    <location>
        <begin position="123"/>
        <end position="150"/>
    </location>
</feature>